<feature type="region of interest" description="Disordered" evidence="1">
    <location>
        <begin position="99"/>
        <end position="122"/>
    </location>
</feature>
<name>A0AA38NUT5_9AGAR</name>
<dbReference type="EMBL" id="MU807907">
    <property type="protein sequence ID" value="KAJ3831026.1"/>
    <property type="molecule type" value="Genomic_DNA"/>
</dbReference>
<feature type="compositionally biased region" description="Basic and acidic residues" evidence="1">
    <location>
        <begin position="63"/>
        <end position="72"/>
    </location>
</feature>
<comment type="caution">
    <text evidence="2">The sequence shown here is derived from an EMBL/GenBank/DDBJ whole genome shotgun (WGS) entry which is preliminary data.</text>
</comment>
<keyword evidence="3" id="KW-1185">Reference proteome</keyword>
<accession>A0AA38NUT5</accession>
<sequence length="122" mass="13543">MSNTVSKTLIRDSEGWFVLMEVDEGFTSTVNVHRRGANAPSSLMGWRDGTNKVIAESEDEVDDSSHSGSKDDSDTESQRSVFQVRLSPEINILLTILKGHCQPGGSSKTDFRRNSNARTRRI</sequence>
<evidence type="ECO:0000256" key="1">
    <source>
        <dbReference type="SAM" id="MobiDB-lite"/>
    </source>
</evidence>
<protein>
    <submittedName>
        <fullName evidence="2">Uncharacterized protein</fullName>
    </submittedName>
</protein>
<feature type="region of interest" description="Disordered" evidence="1">
    <location>
        <begin position="38"/>
        <end position="81"/>
    </location>
</feature>
<dbReference type="Proteomes" id="UP001163846">
    <property type="component" value="Unassembled WGS sequence"/>
</dbReference>
<gene>
    <name evidence="2" type="ORF">F5878DRAFT_668028</name>
</gene>
<evidence type="ECO:0000313" key="2">
    <source>
        <dbReference type="EMBL" id="KAJ3831026.1"/>
    </source>
</evidence>
<reference evidence="2" key="1">
    <citation type="submission" date="2022-08" db="EMBL/GenBank/DDBJ databases">
        <authorList>
            <consortium name="DOE Joint Genome Institute"/>
            <person name="Min B."/>
            <person name="Riley R."/>
            <person name="Sierra-Patev S."/>
            <person name="Naranjo-Ortiz M."/>
            <person name="Looney B."/>
            <person name="Konkel Z."/>
            <person name="Slot J.C."/>
            <person name="Sakamoto Y."/>
            <person name="Steenwyk J.L."/>
            <person name="Rokas A."/>
            <person name="Carro J."/>
            <person name="Camarero S."/>
            <person name="Ferreira P."/>
            <person name="Molpeceres G."/>
            <person name="Ruiz-Duenas F.J."/>
            <person name="Serrano A."/>
            <person name="Henrissat B."/>
            <person name="Drula E."/>
            <person name="Hughes K.W."/>
            <person name="Mata J.L."/>
            <person name="Ishikawa N.K."/>
            <person name="Vargas-Isla R."/>
            <person name="Ushijima S."/>
            <person name="Smith C.A."/>
            <person name="Ahrendt S."/>
            <person name="Andreopoulos W."/>
            <person name="He G."/>
            <person name="Labutti K."/>
            <person name="Lipzen A."/>
            <person name="Ng V."/>
            <person name="Sandor L."/>
            <person name="Barry K."/>
            <person name="Martinez A.T."/>
            <person name="Xiao Y."/>
            <person name="Gibbons J.G."/>
            <person name="Terashima K."/>
            <person name="Hibbett D.S."/>
            <person name="Grigoriev I.V."/>
        </authorList>
    </citation>
    <scope>NUCLEOTIDE SEQUENCE</scope>
    <source>
        <strain evidence="2">TFB9207</strain>
    </source>
</reference>
<proteinExistence type="predicted"/>
<evidence type="ECO:0000313" key="3">
    <source>
        <dbReference type="Proteomes" id="UP001163846"/>
    </source>
</evidence>
<dbReference type="AlphaFoldDB" id="A0AA38NUT5"/>
<organism evidence="2 3">
    <name type="scientific">Lentinula raphanica</name>
    <dbReference type="NCBI Taxonomy" id="153919"/>
    <lineage>
        <taxon>Eukaryota</taxon>
        <taxon>Fungi</taxon>
        <taxon>Dikarya</taxon>
        <taxon>Basidiomycota</taxon>
        <taxon>Agaricomycotina</taxon>
        <taxon>Agaricomycetes</taxon>
        <taxon>Agaricomycetidae</taxon>
        <taxon>Agaricales</taxon>
        <taxon>Marasmiineae</taxon>
        <taxon>Omphalotaceae</taxon>
        <taxon>Lentinula</taxon>
    </lineage>
</organism>